<dbReference type="RefSeq" id="WP_379523076.1">
    <property type="nucleotide sequence ID" value="NZ_JBHSPA010000096.1"/>
</dbReference>
<sequence>MTTDPSEDHLLLPARAVVRAVLPASTDLRQAGQDVFAWLDRHHTEVTGPNVEDHLMDADAAQATVLEVTVNPRRHIRAA</sequence>
<dbReference type="EMBL" id="JBHSPA010000096">
    <property type="protein sequence ID" value="MFC5833653.1"/>
    <property type="molecule type" value="Genomic_DNA"/>
</dbReference>
<evidence type="ECO:0000313" key="2">
    <source>
        <dbReference type="Proteomes" id="UP001596058"/>
    </source>
</evidence>
<gene>
    <name evidence="1" type="ORF">ACFPZ3_58260</name>
</gene>
<keyword evidence="2" id="KW-1185">Reference proteome</keyword>
<reference evidence="2" key="1">
    <citation type="journal article" date="2019" name="Int. J. Syst. Evol. Microbiol.">
        <title>The Global Catalogue of Microorganisms (GCM) 10K type strain sequencing project: providing services to taxonomists for standard genome sequencing and annotation.</title>
        <authorList>
            <consortium name="The Broad Institute Genomics Platform"/>
            <consortium name="The Broad Institute Genome Sequencing Center for Infectious Disease"/>
            <person name="Wu L."/>
            <person name="Ma J."/>
        </authorList>
    </citation>
    <scope>NUCLEOTIDE SEQUENCE [LARGE SCALE GENOMIC DNA]</scope>
    <source>
        <strain evidence="2">CCUG 53903</strain>
    </source>
</reference>
<name>A0ABW1D6Y8_9ACTN</name>
<comment type="caution">
    <text evidence="1">The sequence shown here is derived from an EMBL/GenBank/DDBJ whole genome shotgun (WGS) entry which is preliminary data.</text>
</comment>
<accession>A0ABW1D6Y8</accession>
<evidence type="ECO:0000313" key="1">
    <source>
        <dbReference type="EMBL" id="MFC5833653.1"/>
    </source>
</evidence>
<proteinExistence type="predicted"/>
<organism evidence="1 2">
    <name type="scientific">Nonomuraea insulae</name>
    <dbReference type="NCBI Taxonomy" id="1616787"/>
    <lineage>
        <taxon>Bacteria</taxon>
        <taxon>Bacillati</taxon>
        <taxon>Actinomycetota</taxon>
        <taxon>Actinomycetes</taxon>
        <taxon>Streptosporangiales</taxon>
        <taxon>Streptosporangiaceae</taxon>
        <taxon>Nonomuraea</taxon>
    </lineage>
</organism>
<dbReference type="Proteomes" id="UP001596058">
    <property type="component" value="Unassembled WGS sequence"/>
</dbReference>
<protein>
    <submittedName>
        <fullName evidence="1">Uncharacterized protein</fullName>
    </submittedName>
</protein>